<dbReference type="SMART" id="SM00240">
    <property type="entry name" value="FHA"/>
    <property type="match status" value="1"/>
</dbReference>
<evidence type="ECO:0000313" key="5">
    <source>
        <dbReference type="Proteomes" id="UP001596356"/>
    </source>
</evidence>
<evidence type="ECO:0000259" key="3">
    <source>
        <dbReference type="PROSITE" id="PS50006"/>
    </source>
</evidence>
<organism evidence="4 5">
    <name type="scientific">Branchiibius cervicis</name>
    <dbReference type="NCBI Taxonomy" id="908252"/>
    <lineage>
        <taxon>Bacteria</taxon>
        <taxon>Bacillati</taxon>
        <taxon>Actinomycetota</taxon>
        <taxon>Actinomycetes</taxon>
        <taxon>Micrococcales</taxon>
        <taxon>Dermacoccaceae</taxon>
        <taxon>Branchiibius</taxon>
    </lineage>
</organism>
<dbReference type="PROSITE" id="PS50006">
    <property type="entry name" value="FHA_DOMAIN"/>
    <property type="match status" value="1"/>
</dbReference>
<dbReference type="Gene3D" id="2.60.200.20">
    <property type="match status" value="1"/>
</dbReference>
<dbReference type="InterPro" id="IPR050923">
    <property type="entry name" value="Cell_Proc_Reg/RNA_Proc"/>
</dbReference>
<evidence type="ECO:0000313" key="4">
    <source>
        <dbReference type="EMBL" id="MFC6715732.1"/>
    </source>
</evidence>
<accession>A0ABW2AX87</accession>
<dbReference type="Proteomes" id="UP001596356">
    <property type="component" value="Unassembled WGS sequence"/>
</dbReference>
<gene>
    <name evidence="4" type="ORF">ACFQBT_18640</name>
</gene>
<dbReference type="RefSeq" id="WP_377825042.1">
    <property type="nucleotide sequence ID" value="NZ_JBHSWJ010000002.1"/>
</dbReference>
<proteinExistence type="predicted"/>
<sequence length="309" mass="34085">MGVFEKLERRLDKSVNSAFARAFRSTVQPVEIASAIRGAMDDTASRTKRGEQPVVPNVFTVYLSTEDHAELTKDEKGLADQLIAATAEHADTQRYAARGPWAVTFELDDTLETGVFRLRPSIAKDPAAMNEPQQPAPSRATEPDEPFNVRPAGLGAAYAQWQTPAETFDERIEDQSPFNAPQYEEPGFDAGTWQDEVDERDPYAAAPRQFQARPYLIIQGERYELAGAITVLGRDEAADIIISDPGVSRRHSEIRVTNDGPHKVASVRDLGSTNGTFVNGDQITSARLRDGDRITIGRMSMTYGDGSRR</sequence>
<dbReference type="InterPro" id="IPR008984">
    <property type="entry name" value="SMAD_FHA_dom_sf"/>
</dbReference>
<keyword evidence="1" id="KW-0597">Phosphoprotein</keyword>
<dbReference type="InterPro" id="IPR042287">
    <property type="entry name" value="FhaA_N_sf"/>
</dbReference>
<dbReference type="Pfam" id="PF12401">
    <property type="entry name" value="FhaA_N"/>
    <property type="match status" value="1"/>
</dbReference>
<comment type="caution">
    <text evidence="4">The sequence shown here is derived from an EMBL/GenBank/DDBJ whole genome shotgun (WGS) entry which is preliminary data.</text>
</comment>
<dbReference type="Pfam" id="PF00498">
    <property type="entry name" value="FHA"/>
    <property type="match status" value="1"/>
</dbReference>
<name>A0ABW2AX87_9MICO</name>
<keyword evidence="5" id="KW-1185">Reference proteome</keyword>
<reference evidence="5" key="1">
    <citation type="journal article" date="2019" name="Int. J. Syst. Evol. Microbiol.">
        <title>The Global Catalogue of Microorganisms (GCM) 10K type strain sequencing project: providing services to taxonomists for standard genome sequencing and annotation.</title>
        <authorList>
            <consortium name="The Broad Institute Genomics Platform"/>
            <consortium name="The Broad Institute Genome Sequencing Center for Infectious Disease"/>
            <person name="Wu L."/>
            <person name="Ma J."/>
        </authorList>
    </citation>
    <scope>NUCLEOTIDE SEQUENCE [LARGE SCALE GENOMIC DNA]</scope>
    <source>
        <strain evidence="5">NBRC 106593</strain>
    </source>
</reference>
<feature type="region of interest" description="Disordered" evidence="2">
    <location>
        <begin position="123"/>
        <end position="146"/>
    </location>
</feature>
<evidence type="ECO:0000256" key="1">
    <source>
        <dbReference type="ARBA" id="ARBA00022553"/>
    </source>
</evidence>
<dbReference type="EMBL" id="JBHSWJ010000002">
    <property type="protein sequence ID" value="MFC6715732.1"/>
    <property type="molecule type" value="Genomic_DNA"/>
</dbReference>
<evidence type="ECO:0000256" key="2">
    <source>
        <dbReference type="SAM" id="MobiDB-lite"/>
    </source>
</evidence>
<feature type="domain" description="FHA" evidence="3">
    <location>
        <begin position="230"/>
        <end position="283"/>
    </location>
</feature>
<protein>
    <submittedName>
        <fullName evidence="4">FhaA domain-containing protein</fullName>
    </submittedName>
</protein>
<dbReference type="CDD" id="cd00060">
    <property type="entry name" value="FHA"/>
    <property type="match status" value="1"/>
</dbReference>
<dbReference type="PANTHER" id="PTHR23308">
    <property type="entry name" value="NUCLEAR INHIBITOR OF PROTEIN PHOSPHATASE-1"/>
    <property type="match status" value="1"/>
</dbReference>
<dbReference type="SUPFAM" id="SSF49879">
    <property type="entry name" value="SMAD/FHA domain"/>
    <property type="match status" value="1"/>
</dbReference>
<dbReference type="InterPro" id="IPR000253">
    <property type="entry name" value="FHA_dom"/>
</dbReference>
<dbReference type="InterPro" id="IPR022128">
    <property type="entry name" value="FhaA_N"/>
</dbReference>
<dbReference type="Gene3D" id="3.30.2320.60">
    <property type="entry name" value="FhaA, phosphopeptide-binding domain (DUF3662)"/>
    <property type="match status" value="1"/>
</dbReference>